<name>A0AAV5D9Q9_ELECO</name>
<reference evidence="4" key="1">
    <citation type="journal article" date="2018" name="DNA Res.">
        <title>Multiple hybrid de novo genome assembly of finger millet, an orphan allotetraploid crop.</title>
        <authorList>
            <person name="Hatakeyama M."/>
            <person name="Aluri S."/>
            <person name="Balachadran M.T."/>
            <person name="Sivarajan S.R."/>
            <person name="Patrignani A."/>
            <person name="Gruter S."/>
            <person name="Poveda L."/>
            <person name="Shimizu-Inatsugi R."/>
            <person name="Baeten J."/>
            <person name="Francoijs K.J."/>
            <person name="Nataraja K.N."/>
            <person name="Reddy Y.A.N."/>
            <person name="Phadnis S."/>
            <person name="Ravikumar R.L."/>
            <person name="Schlapbach R."/>
            <person name="Sreeman S.M."/>
            <person name="Shimizu K.K."/>
        </authorList>
    </citation>
    <scope>NUCLEOTIDE SEQUENCE</scope>
</reference>
<comment type="similarity">
    <text evidence="1">Belongs to the peptidase C14B family.</text>
</comment>
<dbReference type="InterPro" id="IPR011600">
    <property type="entry name" value="Pept_C14_caspase"/>
</dbReference>
<organism evidence="4 5">
    <name type="scientific">Eleusine coracana subsp. coracana</name>
    <dbReference type="NCBI Taxonomy" id="191504"/>
    <lineage>
        <taxon>Eukaryota</taxon>
        <taxon>Viridiplantae</taxon>
        <taxon>Streptophyta</taxon>
        <taxon>Embryophyta</taxon>
        <taxon>Tracheophyta</taxon>
        <taxon>Spermatophyta</taxon>
        <taxon>Magnoliopsida</taxon>
        <taxon>Liliopsida</taxon>
        <taxon>Poales</taxon>
        <taxon>Poaceae</taxon>
        <taxon>PACMAD clade</taxon>
        <taxon>Chloridoideae</taxon>
        <taxon>Cynodonteae</taxon>
        <taxon>Eleusininae</taxon>
        <taxon>Eleusine</taxon>
    </lineage>
</organism>
<evidence type="ECO:0000256" key="2">
    <source>
        <dbReference type="SAM" id="MobiDB-lite"/>
    </source>
</evidence>
<proteinExistence type="inferred from homology"/>
<dbReference type="Pfam" id="PF00656">
    <property type="entry name" value="Peptidase_C14"/>
    <property type="match status" value="1"/>
</dbReference>
<dbReference type="GO" id="GO:0005737">
    <property type="term" value="C:cytoplasm"/>
    <property type="evidence" value="ECO:0007669"/>
    <property type="project" value="TreeGrafter"/>
</dbReference>
<feature type="domain" description="Peptidase C14 caspase" evidence="3">
    <location>
        <begin position="17"/>
        <end position="208"/>
    </location>
</feature>
<feature type="region of interest" description="Disordered" evidence="2">
    <location>
        <begin position="35"/>
        <end position="68"/>
    </location>
</feature>
<evidence type="ECO:0000256" key="1">
    <source>
        <dbReference type="ARBA" id="ARBA00009005"/>
    </source>
</evidence>
<accession>A0AAV5D9Q9</accession>
<dbReference type="GO" id="GO:0006508">
    <property type="term" value="P:proteolysis"/>
    <property type="evidence" value="ECO:0007669"/>
    <property type="project" value="InterPro"/>
</dbReference>
<dbReference type="GO" id="GO:0004197">
    <property type="term" value="F:cysteine-type endopeptidase activity"/>
    <property type="evidence" value="ECO:0007669"/>
    <property type="project" value="InterPro"/>
</dbReference>
<gene>
    <name evidence="4" type="primary">ga24869</name>
    <name evidence="4" type="ORF">PR202_ga24869</name>
</gene>
<evidence type="ECO:0000313" key="5">
    <source>
        <dbReference type="Proteomes" id="UP001054889"/>
    </source>
</evidence>
<dbReference type="InterPro" id="IPR050452">
    <property type="entry name" value="Metacaspase"/>
</dbReference>
<keyword evidence="5" id="KW-1185">Reference proteome</keyword>
<reference evidence="4" key="2">
    <citation type="submission" date="2021-12" db="EMBL/GenBank/DDBJ databases">
        <title>Resequencing data analysis of finger millet.</title>
        <authorList>
            <person name="Hatakeyama M."/>
            <person name="Aluri S."/>
            <person name="Balachadran M.T."/>
            <person name="Sivarajan S.R."/>
            <person name="Poveda L."/>
            <person name="Shimizu-Inatsugi R."/>
            <person name="Schlapbach R."/>
            <person name="Sreeman S.M."/>
            <person name="Shimizu K.K."/>
        </authorList>
    </citation>
    <scope>NUCLEOTIDE SEQUENCE</scope>
</reference>
<dbReference type="EMBL" id="BQKI01000013">
    <property type="protein sequence ID" value="GJN07076.1"/>
    <property type="molecule type" value="Genomic_DNA"/>
</dbReference>
<dbReference type="AlphaFoldDB" id="A0AAV5D9Q9"/>
<evidence type="ECO:0000259" key="3">
    <source>
        <dbReference type="Pfam" id="PF00656"/>
    </source>
</evidence>
<dbReference type="PANTHER" id="PTHR48104:SF7">
    <property type="entry name" value="METACASPASE-9"/>
    <property type="match status" value="1"/>
</dbReference>
<dbReference type="Gene3D" id="3.40.50.12660">
    <property type="match status" value="2"/>
</dbReference>
<dbReference type="PANTHER" id="PTHR48104">
    <property type="entry name" value="METACASPASE-4"/>
    <property type="match status" value="1"/>
</dbReference>
<dbReference type="Proteomes" id="UP001054889">
    <property type="component" value="Unassembled WGS sequence"/>
</dbReference>
<protein>
    <recommendedName>
        <fullName evidence="3">Peptidase C14 caspase domain-containing protein</fullName>
    </recommendedName>
</protein>
<sequence length="231" mass="24593">MSCFRVLTTDVDFRRVVDRVPRGASLTMVSDSCHSGGLIDNEKEQIGPSATVDDDDDDLGPPKPASRATTRARFIPYAALVGHLAGSSGLHASHHAADHLLALFGADASAKWFNNHRRHGSEPAAPSLDDEGILLSGCQTDETSADVVPEEEEEDDEKKKACGAFSSAVQAVLAAHPAAALSNREVVRGARAVLSEQGFDQHPCLYCSDGNADKPFLCQQQGAAKEQDDEN</sequence>
<comment type="caution">
    <text evidence="4">The sequence shown here is derived from an EMBL/GenBank/DDBJ whole genome shotgun (WGS) entry which is preliminary data.</text>
</comment>
<evidence type="ECO:0000313" key="4">
    <source>
        <dbReference type="EMBL" id="GJN07076.1"/>
    </source>
</evidence>